<comment type="subcellular location">
    <subcellularLocation>
        <location evidence="1">Secreted</location>
    </subcellularLocation>
</comment>
<evidence type="ECO:0000256" key="1">
    <source>
        <dbReference type="ARBA" id="ARBA00004613"/>
    </source>
</evidence>
<feature type="domain" description="NodB homology" evidence="3">
    <location>
        <begin position="4"/>
        <end position="101"/>
    </location>
</feature>
<dbReference type="PANTHER" id="PTHR34216">
    <property type="match status" value="1"/>
</dbReference>
<dbReference type="PANTHER" id="PTHR34216:SF3">
    <property type="entry name" value="POLY-BETA-1,6-N-ACETYL-D-GLUCOSAMINE N-DEACETYLASE"/>
    <property type="match status" value="1"/>
</dbReference>
<dbReference type="Pfam" id="PF01522">
    <property type="entry name" value="Polysacc_deac_1"/>
    <property type="match status" value="1"/>
</dbReference>
<dbReference type="CDD" id="cd10918">
    <property type="entry name" value="CE4_NodB_like_5s_6s"/>
    <property type="match status" value="1"/>
</dbReference>
<dbReference type="EC" id="3.-.-.-" evidence="4"/>
<organism evidence="4">
    <name type="scientific">Telmatobacter sp. DSM 110680</name>
    <dbReference type="NCBI Taxonomy" id="3036704"/>
    <lineage>
        <taxon>Bacteria</taxon>
        <taxon>Pseudomonadati</taxon>
        <taxon>Acidobacteriota</taxon>
        <taxon>Terriglobia</taxon>
        <taxon>Terriglobales</taxon>
        <taxon>Acidobacteriaceae</taxon>
        <taxon>Telmatobacter</taxon>
    </lineage>
</organism>
<name>A0AAU7DE16_9BACT</name>
<dbReference type="GO" id="GO:0016810">
    <property type="term" value="F:hydrolase activity, acting on carbon-nitrogen (but not peptide) bonds"/>
    <property type="evidence" value="ECO:0007669"/>
    <property type="project" value="InterPro"/>
</dbReference>
<dbReference type="SUPFAM" id="SSF88713">
    <property type="entry name" value="Glycoside hydrolase/deacetylase"/>
    <property type="match status" value="1"/>
</dbReference>
<dbReference type="EMBL" id="CP121196">
    <property type="protein sequence ID" value="XBH15626.1"/>
    <property type="molecule type" value="Genomic_DNA"/>
</dbReference>
<keyword evidence="4" id="KW-0378">Hydrolase</keyword>
<keyword evidence="2" id="KW-0732">Signal</keyword>
<dbReference type="InterPro" id="IPR002509">
    <property type="entry name" value="NODB_dom"/>
</dbReference>
<dbReference type="AlphaFoldDB" id="A0AAU7DE16"/>
<reference evidence="4" key="1">
    <citation type="submission" date="2023-03" db="EMBL/GenBank/DDBJ databases">
        <title>Edaphobacter sp.</title>
        <authorList>
            <person name="Huber K.J."/>
            <person name="Papendorf J."/>
            <person name="Pilke C."/>
            <person name="Bunk B."/>
            <person name="Sproeer C."/>
            <person name="Pester M."/>
        </authorList>
    </citation>
    <scope>NUCLEOTIDE SEQUENCE</scope>
    <source>
        <strain evidence="4">DSM 110680</strain>
    </source>
</reference>
<dbReference type="InterPro" id="IPR051398">
    <property type="entry name" value="Polysacch_Deacetylase"/>
</dbReference>
<proteinExistence type="predicted"/>
<evidence type="ECO:0000256" key="2">
    <source>
        <dbReference type="ARBA" id="ARBA00022729"/>
    </source>
</evidence>
<accession>A0AAU7DE16</accession>
<evidence type="ECO:0000313" key="4">
    <source>
        <dbReference type="EMBL" id="XBH15626.1"/>
    </source>
</evidence>
<dbReference type="PROSITE" id="PS51677">
    <property type="entry name" value="NODB"/>
    <property type="match status" value="1"/>
</dbReference>
<sequence>MMRSVISLTFDDGLRCHFEKVVPILDAYGLPATFFLVANADWSLKDGQRHPRWRKTHWNKKDVQLLKNMIQQGHEIGSHSVHHRHPYLDRDPLYEAQHSKQWIEDRLGTEISSYCYPFCHFNEPIKAAVINAGYGQARWGANEVYYPFEENIDLFKVDCRLISKFGYERTRGNFIGKYGAEDVAGWSRPDCWHVLMFHGIGTIKDGWWPIPVTEFERQMGELARMRDSGEVEVATFKEGAKEFRHREIARGELRIEAST</sequence>
<dbReference type="GO" id="GO:0005975">
    <property type="term" value="P:carbohydrate metabolic process"/>
    <property type="evidence" value="ECO:0007669"/>
    <property type="project" value="InterPro"/>
</dbReference>
<protein>
    <submittedName>
        <fullName evidence="4">Polysaccharide deacetylase family protein</fullName>
        <ecNumber evidence="4">3.-.-.-</ecNumber>
    </submittedName>
</protein>
<dbReference type="InterPro" id="IPR011330">
    <property type="entry name" value="Glyco_hydro/deAcase_b/a-brl"/>
</dbReference>
<gene>
    <name evidence="4" type="ORF">P8935_13715</name>
</gene>
<dbReference type="GO" id="GO:0005576">
    <property type="term" value="C:extracellular region"/>
    <property type="evidence" value="ECO:0007669"/>
    <property type="project" value="UniProtKB-SubCell"/>
</dbReference>
<evidence type="ECO:0000259" key="3">
    <source>
        <dbReference type="PROSITE" id="PS51677"/>
    </source>
</evidence>
<dbReference type="RefSeq" id="WP_348260860.1">
    <property type="nucleotide sequence ID" value="NZ_CP121196.1"/>
</dbReference>
<dbReference type="Gene3D" id="3.20.20.370">
    <property type="entry name" value="Glycoside hydrolase/deacetylase"/>
    <property type="match status" value="1"/>
</dbReference>